<dbReference type="PROSITE" id="PS51072">
    <property type="entry name" value="MHD"/>
    <property type="match status" value="1"/>
</dbReference>
<dbReference type="Pfam" id="PF10291">
    <property type="entry name" value="muHD"/>
    <property type="match status" value="1"/>
</dbReference>
<dbReference type="GO" id="GO:0006897">
    <property type="term" value="P:endocytosis"/>
    <property type="evidence" value="ECO:0007669"/>
    <property type="project" value="UniProtKB-KW"/>
</dbReference>
<name>A0A9W4MK67_PENNA</name>
<feature type="coiled-coil region" evidence="2">
    <location>
        <begin position="127"/>
        <end position="172"/>
    </location>
</feature>
<dbReference type="GO" id="GO:0005886">
    <property type="term" value="C:plasma membrane"/>
    <property type="evidence" value="ECO:0007669"/>
    <property type="project" value="TreeGrafter"/>
</dbReference>
<proteinExistence type="predicted"/>
<feature type="region of interest" description="Disordered" evidence="3">
    <location>
        <begin position="566"/>
        <end position="620"/>
    </location>
</feature>
<reference evidence="5" key="1">
    <citation type="submission" date="2021-07" db="EMBL/GenBank/DDBJ databases">
        <authorList>
            <person name="Branca A.L. A."/>
        </authorList>
    </citation>
    <scope>NUCLEOTIDE SEQUENCE</scope>
</reference>
<dbReference type="AlphaFoldDB" id="A0A9W4MK67"/>
<dbReference type="CDD" id="cd09264">
    <property type="entry name" value="AP_Syp1_MHD"/>
    <property type="match status" value="1"/>
</dbReference>
<dbReference type="InterPro" id="IPR018808">
    <property type="entry name" value="Muniscin_C"/>
</dbReference>
<dbReference type="OrthoDB" id="601405at2759"/>
<keyword evidence="2" id="KW-0175">Coiled coil</keyword>
<feature type="compositionally biased region" description="Polar residues" evidence="3">
    <location>
        <begin position="267"/>
        <end position="277"/>
    </location>
</feature>
<evidence type="ECO:0000256" key="3">
    <source>
        <dbReference type="SAM" id="MobiDB-lite"/>
    </source>
</evidence>
<dbReference type="FunFam" id="1.20.1270.60:FF:000102">
    <property type="entry name" value="WGS project CABT00000000 data, contig 2.23"/>
    <property type="match status" value="1"/>
</dbReference>
<sequence length="929" mass="101480">MDLSRQEYPTLLATLHPGQATTVLSDRIRIINKVNADIADYLQERRRVEEAYAQGLRKLAHRPQADNGAALGIFQIPWQRIISATETLAVSHETLANKIEEDVERPLREFSSKNTEMKSMPGIQSDLAGLAKNVETAQKKVDKARAKGAKGADKLTSEIANAEEVHQQWDSRAPFVYEQLQAVDETRLNHLRDVLTQLETHEVDQVERGRQAAESCLNVLLNVETADEIKTFAARMAGPRVPATQPIPRRQTEPAEPPSTIEPVSDRTPTAPIQPQLSTPPTEAPLPAPPRIQDDEITQLSETSERHAVAQAPPGKPRSQIMIPSQTQVLTLYPVPEAQPRHTPLGGLRRLGTVMNRRKSVVIPSSGPFDRKAEKKRSPFAAFKRADSSRDMQIPESPPPTASDRPGTSLTDQSSLRNPSVSQDRSGLDTAATMPEEHPETPGNGAAPEAPGLANNHVNQPLVDSEGFTQRPATIDEITRAQNEAAGLDESGMNLRIRDQPIFEDESQAKQAMNDMANTLRMVSDRSRLSDMVYNTYFVIQRAPPPGIRRNAGTIRGRRDVRNTVFIPSPGNELPPSSAGSESQPPTSPIRHMTSPSIAPSTATDDHTISDTTSVRSGHAMHTAGASVHPDLYESGLNASIIETVNAWFSEGNVTKSFVIGELAMANNPTTGTAADQARIRLDNFQVLEKVAANPHFVQEIAKDAGDDKRGEYDIQLGSISRPMPTVAFKYQLHIDPTNPSAYCPVIFKPVWNLEETQASAIIYYTLNPSFVSHTGESITLKNLVLTINLDTATHDETTKQPRESVAHAISAAMYPNTGATFRRKTSTVTWRIPELEVKASTTPGADSKLLVRFVTSTPGPRKGTVEAKFELRGAESASQLGISRAASDVEQKEADPFADEGRESPLSATSWLGVPITRKLIGGKYVSS</sequence>
<evidence type="ECO:0000313" key="6">
    <source>
        <dbReference type="Proteomes" id="UP001153461"/>
    </source>
</evidence>
<dbReference type="EMBL" id="CAJVNV010000036">
    <property type="protein sequence ID" value="CAG7981881.1"/>
    <property type="molecule type" value="Genomic_DNA"/>
</dbReference>
<dbReference type="Pfam" id="PF00611">
    <property type="entry name" value="FCH"/>
    <property type="match status" value="1"/>
</dbReference>
<dbReference type="GO" id="GO:0030139">
    <property type="term" value="C:endocytic vesicle"/>
    <property type="evidence" value="ECO:0007669"/>
    <property type="project" value="TreeGrafter"/>
</dbReference>
<feature type="region of interest" description="Disordered" evidence="3">
    <location>
        <begin position="881"/>
        <end position="906"/>
    </location>
</feature>
<accession>A0A9W4MK67</accession>
<dbReference type="Gene3D" id="1.20.1270.60">
    <property type="entry name" value="Arfaptin homology (AH) domain/BAR domain"/>
    <property type="match status" value="1"/>
</dbReference>
<dbReference type="Proteomes" id="UP001153461">
    <property type="component" value="Unassembled WGS sequence"/>
</dbReference>
<evidence type="ECO:0000256" key="2">
    <source>
        <dbReference type="SAM" id="Coils"/>
    </source>
</evidence>
<dbReference type="GO" id="GO:0032153">
    <property type="term" value="C:cell division site"/>
    <property type="evidence" value="ECO:0007669"/>
    <property type="project" value="TreeGrafter"/>
</dbReference>
<dbReference type="GO" id="GO:0032185">
    <property type="term" value="P:septin cytoskeleton organization"/>
    <property type="evidence" value="ECO:0007669"/>
    <property type="project" value="TreeGrafter"/>
</dbReference>
<evidence type="ECO:0000259" key="4">
    <source>
        <dbReference type="PROSITE" id="PS51072"/>
    </source>
</evidence>
<dbReference type="CDD" id="cd07650">
    <property type="entry name" value="F-BAR_Syp1p_like"/>
    <property type="match status" value="1"/>
</dbReference>
<feature type="compositionally biased region" description="Basic and acidic residues" evidence="3">
    <location>
        <begin position="888"/>
        <end position="904"/>
    </location>
</feature>
<dbReference type="InterPro" id="IPR028565">
    <property type="entry name" value="MHD"/>
</dbReference>
<feature type="region of interest" description="Disordered" evidence="3">
    <location>
        <begin position="362"/>
        <end position="464"/>
    </location>
</feature>
<organism evidence="5 6">
    <name type="scientific">Penicillium nalgiovense</name>
    <dbReference type="NCBI Taxonomy" id="60175"/>
    <lineage>
        <taxon>Eukaryota</taxon>
        <taxon>Fungi</taxon>
        <taxon>Dikarya</taxon>
        <taxon>Ascomycota</taxon>
        <taxon>Pezizomycotina</taxon>
        <taxon>Eurotiomycetes</taxon>
        <taxon>Eurotiomycetidae</taxon>
        <taxon>Eurotiales</taxon>
        <taxon>Aspergillaceae</taxon>
        <taxon>Penicillium</taxon>
    </lineage>
</organism>
<evidence type="ECO:0000256" key="1">
    <source>
        <dbReference type="ARBA" id="ARBA00022583"/>
    </source>
</evidence>
<gene>
    <name evidence="5" type="ORF">PNAL_LOCUS1344</name>
</gene>
<feature type="domain" description="MHD" evidence="4">
    <location>
        <begin position="634"/>
        <end position="915"/>
    </location>
</feature>
<dbReference type="SUPFAM" id="SSF103657">
    <property type="entry name" value="BAR/IMD domain-like"/>
    <property type="match status" value="1"/>
</dbReference>
<dbReference type="PANTHER" id="PTHR23065">
    <property type="entry name" value="PROLINE-SERINE-THREONINE PHOSPHATASE INTERACTING PROTEIN 1"/>
    <property type="match status" value="1"/>
</dbReference>
<dbReference type="InterPro" id="IPR049609">
    <property type="entry name" value="Syp1-like_MHD"/>
</dbReference>
<feature type="compositionally biased region" description="Polar residues" evidence="3">
    <location>
        <begin position="406"/>
        <end position="425"/>
    </location>
</feature>
<protein>
    <recommendedName>
        <fullName evidence="4">MHD domain-containing protein</fullName>
    </recommendedName>
</protein>
<dbReference type="InterPro" id="IPR027267">
    <property type="entry name" value="AH/BAR_dom_sf"/>
</dbReference>
<feature type="compositionally biased region" description="Polar residues" evidence="3">
    <location>
        <begin position="594"/>
        <end position="603"/>
    </location>
</feature>
<keyword evidence="1" id="KW-0254">Endocytosis</keyword>
<evidence type="ECO:0000313" key="5">
    <source>
        <dbReference type="EMBL" id="CAG7981881.1"/>
    </source>
</evidence>
<feature type="region of interest" description="Disordered" evidence="3">
    <location>
        <begin position="237"/>
        <end position="292"/>
    </location>
</feature>
<comment type="caution">
    <text evidence="5">The sequence shown here is derived from an EMBL/GenBank/DDBJ whole genome shotgun (WGS) entry which is preliminary data.</text>
</comment>
<dbReference type="InterPro" id="IPR001060">
    <property type="entry name" value="FCH_dom"/>
</dbReference>
<dbReference type="PANTHER" id="PTHR23065:SF54">
    <property type="entry name" value="SUPPRESSOR OF YEAST PROFILIN DELETION"/>
    <property type="match status" value="1"/>
</dbReference>
<dbReference type="SMART" id="SM00055">
    <property type="entry name" value="FCH"/>
    <property type="match status" value="1"/>
</dbReference>